<evidence type="ECO:0000313" key="3">
    <source>
        <dbReference type="EMBL" id="CAA0119126.1"/>
    </source>
</evidence>
<protein>
    <recommendedName>
        <fullName evidence="2">Outer membrane protein beta-barrel domain-containing protein</fullName>
    </recommendedName>
</protein>
<evidence type="ECO:0000313" key="4">
    <source>
        <dbReference type="Proteomes" id="UP000441399"/>
    </source>
</evidence>
<organism evidence="3 4">
    <name type="scientific">BD1-7 clade bacterium</name>
    <dbReference type="NCBI Taxonomy" id="2029982"/>
    <lineage>
        <taxon>Bacteria</taxon>
        <taxon>Pseudomonadati</taxon>
        <taxon>Pseudomonadota</taxon>
        <taxon>Gammaproteobacteria</taxon>
        <taxon>Cellvibrionales</taxon>
        <taxon>Spongiibacteraceae</taxon>
        <taxon>BD1-7 clade</taxon>
    </lineage>
</organism>
<dbReference type="EMBL" id="CACSIO010000034">
    <property type="protein sequence ID" value="CAA0119126.1"/>
    <property type="molecule type" value="Genomic_DNA"/>
</dbReference>
<keyword evidence="4" id="KW-1185">Reference proteome</keyword>
<evidence type="ECO:0000256" key="1">
    <source>
        <dbReference type="ARBA" id="ARBA00022729"/>
    </source>
</evidence>
<proteinExistence type="predicted"/>
<feature type="domain" description="Outer membrane protein beta-barrel" evidence="2">
    <location>
        <begin position="26"/>
        <end position="214"/>
    </location>
</feature>
<dbReference type="InterPro" id="IPR027385">
    <property type="entry name" value="Beta-barrel_OMP"/>
</dbReference>
<gene>
    <name evidence="3" type="ORF">OPDIPICF_02222</name>
</gene>
<accession>A0A5S9QLW7</accession>
<dbReference type="PROSITE" id="PS51257">
    <property type="entry name" value="PROKAR_LIPOPROTEIN"/>
    <property type="match status" value="1"/>
</dbReference>
<dbReference type="Proteomes" id="UP000441399">
    <property type="component" value="Unassembled WGS sequence"/>
</dbReference>
<sequence length="217" mass="24995">MRNFFVIVFFLVCSCHTNAQWVRVPEDRSGQFDVSLIWKFQGGRNLSGRGGSKLDFSDNNNVGFVFGYNFTNLLNLQWEISFLNPKYRATRARTDGTTETVSNRANFNTSQFNFTWHWLEGDVTPFMMAGLGWSLVDSNIAKEGSNVCYWDPWYGYVCYARTYKENDFSYNAGIGLRWDISDRFFTRGSYGVQWVDFGNGIGTTDFQTGRLEIGVKF</sequence>
<reference evidence="3 4" key="1">
    <citation type="submission" date="2019-11" db="EMBL/GenBank/DDBJ databases">
        <authorList>
            <person name="Holert J."/>
        </authorList>
    </citation>
    <scope>NUCLEOTIDE SEQUENCE [LARGE SCALE GENOMIC DNA]</scope>
    <source>
        <strain evidence="3">SB11_3</strain>
    </source>
</reference>
<dbReference type="Gene3D" id="2.40.160.20">
    <property type="match status" value="1"/>
</dbReference>
<dbReference type="SUPFAM" id="SSF56925">
    <property type="entry name" value="OMPA-like"/>
    <property type="match status" value="1"/>
</dbReference>
<dbReference type="AlphaFoldDB" id="A0A5S9QLW7"/>
<keyword evidence="1" id="KW-0732">Signal</keyword>
<evidence type="ECO:0000259" key="2">
    <source>
        <dbReference type="Pfam" id="PF13505"/>
    </source>
</evidence>
<dbReference type="OrthoDB" id="6077429at2"/>
<dbReference type="Pfam" id="PF13505">
    <property type="entry name" value="OMP_b-brl"/>
    <property type="match status" value="1"/>
</dbReference>
<name>A0A5S9QLW7_9GAMM</name>
<dbReference type="InterPro" id="IPR011250">
    <property type="entry name" value="OMP/PagP_B-barrel"/>
</dbReference>